<accession>A0A165MGX8</accession>
<dbReference type="AlphaFoldDB" id="A0A165MGX8"/>
<dbReference type="EMBL" id="KV429101">
    <property type="protein sequence ID" value="KZT65670.1"/>
    <property type="molecule type" value="Genomic_DNA"/>
</dbReference>
<organism evidence="1 2">
    <name type="scientific">Daedalea quercina L-15889</name>
    <dbReference type="NCBI Taxonomy" id="1314783"/>
    <lineage>
        <taxon>Eukaryota</taxon>
        <taxon>Fungi</taxon>
        <taxon>Dikarya</taxon>
        <taxon>Basidiomycota</taxon>
        <taxon>Agaricomycotina</taxon>
        <taxon>Agaricomycetes</taxon>
        <taxon>Polyporales</taxon>
        <taxon>Fomitopsis</taxon>
    </lineage>
</organism>
<sequence length="169" mass="19374">MTAYDASLSQAMRLLNLQCDVSPTTTATGRDRIARYPELPANWRKQDRFYILGWDMDNTRLKELVQLHTPPDMVHVPYAVRAKRLLEDLSGCSNLHISAVLPPRPSDELCQSKKGTRTIVAISFTASTRLYFRRPTQKQYNLLVQIFGGQPIWHRDALPKFFFGAYCIS</sequence>
<gene>
    <name evidence="1" type="ORF">DAEQUDRAFT_814080</name>
</gene>
<name>A0A165MGX8_9APHY</name>
<evidence type="ECO:0000313" key="1">
    <source>
        <dbReference type="EMBL" id="KZT65670.1"/>
    </source>
</evidence>
<reference evidence="1 2" key="1">
    <citation type="journal article" date="2016" name="Mol. Biol. Evol.">
        <title>Comparative Genomics of Early-Diverging Mushroom-Forming Fungi Provides Insights into the Origins of Lignocellulose Decay Capabilities.</title>
        <authorList>
            <person name="Nagy L.G."/>
            <person name="Riley R."/>
            <person name="Tritt A."/>
            <person name="Adam C."/>
            <person name="Daum C."/>
            <person name="Floudas D."/>
            <person name="Sun H."/>
            <person name="Yadav J.S."/>
            <person name="Pangilinan J."/>
            <person name="Larsson K.H."/>
            <person name="Matsuura K."/>
            <person name="Barry K."/>
            <person name="Labutti K."/>
            <person name="Kuo R."/>
            <person name="Ohm R.A."/>
            <person name="Bhattacharya S.S."/>
            <person name="Shirouzu T."/>
            <person name="Yoshinaga Y."/>
            <person name="Martin F.M."/>
            <person name="Grigoriev I.V."/>
            <person name="Hibbett D.S."/>
        </authorList>
    </citation>
    <scope>NUCLEOTIDE SEQUENCE [LARGE SCALE GENOMIC DNA]</scope>
    <source>
        <strain evidence="1 2">L-15889</strain>
    </source>
</reference>
<dbReference type="Proteomes" id="UP000076727">
    <property type="component" value="Unassembled WGS sequence"/>
</dbReference>
<proteinExistence type="predicted"/>
<protein>
    <submittedName>
        <fullName evidence="1">Uncharacterized protein</fullName>
    </submittedName>
</protein>
<dbReference type="OrthoDB" id="2796638at2759"/>
<evidence type="ECO:0000313" key="2">
    <source>
        <dbReference type="Proteomes" id="UP000076727"/>
    </source>
</evidence>
<keyword evidence="2" id="KW-1185">Reference proteome</keyword>